<sequence>MKTTQVTSKWILFWILNFGFIQLAYAQGSAQSVKITGIVVDEQDEIVKGAAILIKQTTTGTVSDLKGNFSITVPSLPMTLTVSFVGFDTEEVQVKNTDAPLKIRLKTTKNQLPSLFKDAPAYQVLDSVEEVPQPIGGRDAWHSFVARNIKYSANDRKEGIQGIVVVTFQITEEGKVNDVELLRGIGGESDQEALRVISEAPDWIPARQNGQPIAARMRVPILFRMDSDEPNELKKRLNERAMLDEYGKYFVVVGYSSPSSTD</sequence>
<evidence type="ECO:0000256" key="7">
    <source>
        <dbReference type="ARBA" id="ARBA00022927"/>
    </source>
</evidence>
<dbReference type="InterPro" id="IPR051045">
    <property type="entry name" value="TonB-dependent_transducer"/>
</dbReference>
<proteinExistence type="inferred from homology"/>
<reference evidence="12" key="1">
    <citation type="journal article" date="2019" name="Int. J. Syst. Evol. Microbiol.">
        <title>The Global Catalogue of Microorganisms (GCM) 10K type strain sequencing project: providing services to taxonomists for standard genome sequencing and annotation.</title>
        <authorList>
            <consortium name="The Broad Institute Genomics Platform"/>
            <consortium name="The Broad Institute Genome Sequencing Center for Infectious Disease"/>
            <person name="Wu L."/>
            <person name="Ma J."/>
        </authorList>
    </citation>
    <scope>NUCLEOTIDE SEQUENCE [LARGE SCALE GENOMIC DNA]</scope>
    <source>
        <strain evidence="12">CGMCC 1.7030</strain>
    </source>
</reference>
<keyword evidence="12" id="KW-1185">Reference proteome</keyword>
<comment type="caution">
    <text evidence="11">The sequence shown here is derived from an EMBL/GenBank/DDBJ whole genome shotgun (WGS) entry which is preliminary data.</text>
</comment>
<dbReference type="PROSITE" id="PS52015">
    <property type="entry name" value="TONB_CTD"/>
    <property type="match status" value="1"/>
</dbReference>
<dbReference type="InterPro" id="IPR008969">
    <property type="entry name" value="CarboxyPept-like_regulatory"/>
</dbReference>
<dbReference type="RefSeq" id="WP_377917819.1">
    <property type="nucleotide sequence ID" value="NZ_JBHSKS010000027.1"/>
</dbReference>
<keyword evidence="8" id="KW-1133">Transmembrane helix</keyword>
<dbReference type="PANTHER" id="PTHR33446:SF2">
    <property type="entry name" value="PROTEIN TONB"/>
    <property type="match status" value="1"/>
</dbReference>
<feature type="domain" description="TonB C-terminal" evidence="10">
    <location>
        <begin position="136"/>
        <end position="232"/>
    </location>
</feature>
<dbReference type="Pfam" id="PF13715">
    <property type="entry name" value="CarbopepD_reg_2"/>
    <property type="match status" value="1"/>
</dbReference>
<keyword evidence="7" id="KW-0653">Protein transport</keyword>
<dbReference type="SUPFAM" id="SSF74653">
    <property type="entry name" value="TolA/TonB C-terminal domain"/>
    <property type="match status" value="1"/>
</dbReference>
<evidence type="ECO:0000256" key="8">
    <source>
        <dbReference type="ARBA" id="ARBA00022989"/>
    </source>
</evidence>
<keyword evidence="4" id="KW-1003">Cell membrane</keyword>
<keyword evidence="9" id="KW-0472">Membrane</keyword>
<dbReference type="SUPFAM" id="SSF49464">
    <property type="entry name" value="Carboxypeptidase regulatory domain-like"/>
    <property type="match status" value="1"/>
</dbReference>
<dbReference type="PANTHER" id="PTHR33446">
    <property type="entry name" value="PROTEIN TONB-RELATED"/>
    <property type="match status" value="1"/>
</dbReference>
<evidence type="ECO:0000313" key="11">
    <source>
        <dbReference type="EMBL" id="MFC5193665.1"/>
    </source>
</evidence>
<evidence type="ECO:0000259" key="10">
    <source>
        <dbReference type="PROSITE" id="PS52015"/>
    </source>
</evidence>
<dbReference type="InterPro" id="IPR037682">
    <property type="entry name" value="TonB_C"/>
</dbReference>
<dbReference type="NCBIfam" id="TIGR01352">
    <property type="entry name" value="tonB_Cterm"/>
    <property type="match status" value="1"/>
</dbReference>
<dbReference type="Proteomes" id="UP001596163">
    <property type="component" value="Unassembled WGS sequence"/>
</dbReference>
<name>A0ABW0C222_9BACT</name>
<keyword evidence="5" id="KW-0997">Cell inner membrane</keyword>
<evidence type="ECO:0000256" key="2">
    <source>
        <dbReference type="ARBA" id="ARBA00006555"/>
    </source>
</evidence>
<evidence type="ECO:0000313" key="12">
    <source>
        <dbReference type="Proteomes" id="UP001596163"/>
    </source>
</evidence>
<evidence type="ECO:0000256" key="5">
    <source>
        <dbReference type="ARBA" id="ARBA00022519"/>
    </source>
</evidence>
<keyword evidence="6" id="KW-0812">Transmembrane</keyword>
<protein>
    <submittedName>
        <fullName evidence="11">TonB family protein</fullName>
    </submittedName>
</protein>
<evidence type="ECO:0000256" key="4">
    <source>
        <dbReference type="ARBA" id="ARBA00022475"/>
    </source>
</evidence>
<keyword evidence="3" id="KW-0813">Transport</keyword>
<evidence type="ECO:0000256" key="3">
    <source>
        <dbReference type="ARBA" id="ARBA00022448"/>
    </source>
</evidence>
<comment type="similarity">
    <text evidence="2">Belongs to the TonB family.</text>
</comment>
<gene>
    <name evidence="11" type="ORF">ACFPIK_17975</name>
</gene>
<dbReference type="EMBL" id="JBHSKS010000027">
    <property type="protein sequence ID" value="MFC5193665.1"/>
    <property type="molecule type" value="Genomic_DNA"/>
</dbReference>
<dbReference type="Gene3D" id="3.30.1150.10">
    <property type="match status" value="1"/>
</dbReference>
<dbReference type="Pfam" id="PF03544">
    <property type="entry name" value="TonB_C"/>
    <property type="match status" value="1"/>
</dbReference>
<organism evidence="11 12">
    <name type="scientific">Algoriphagus aquatilis</name>
    <dbReference type="NCBI Taxonomy" id="490186"/>
    <lineage>
        <taxon>Bacteria</taxon>
        <taxon>Pseudomonadati</taxon>
        <taxon>Bacteroidota</taxon>
        <taxon>Cytophagia</taxon>
        <taxon>Cytophagales</taxon>
        <taxon>Cyclobacteriaceae</taxon>
        <taxon>Algoriphagus</taxon>
    </lineage>
</organism>
<evidence type="ECO:0000256" key="9">
    <source>
        <dbReference type="ARBA" id="ARBA00023136"/>
    </source>
</evidence>
<dbReference type="InterPro" id="IPR006260">
    <property type="entry name" value="TonB/TolA_C"/>
</dbReference>
<comment type="subcellular location">
    <subcellularLocation>
        <location evidence="1">Cell inner membrane</location>
        <topology evidence="1">Single-pass membrane protein</topology>
        <orientation evidence="1">Periplasmic side</orientation>
    </subcellularLocation>
</comment>
<dbReference type="Gene3D" id="2.60.40.1120">
    <property type="entry name" value="Carboxypeptidase-like, regulatory domain"/>
    <property type="match status" value="1"/>
</dbReference>
<accession>A0ABW0C222</accession>
<evidence type="ECO:0000256" key="6">
    <source>
        <dbReference type="ARBA" id="ARBA00022692"/>
    </source>
</evidence>
<evidence type="ECO:0000256" key="1">
    <source>
        <dbReference type="ARBA" id="ARBA00004383"/>
    </source>
</evidence>